<dbReference type="InterPro" id="IPR036390">
    <property type="entry name" value="WH_DNA-bd_sf"/>
</dbReference>
<dbReference type="InterPro" id="IPR036388">
    <property type="entry name" value="WH-like_DNA-bd_sf"/>
</dbReference>
<dbReference type="SUPFAM" id="SSF46785">
    <property type="entry name" value="Winged helix' DNA-binding domain"/>
    <property type="match status" value="1"/>
</dbReference>
<dbReference type="PRINTS" id="PR00778">
    <property type="entry name" value="HTHARSR"/>
</dbReference>
<accession>A0A375I481</accession>
<dbReference type="RefSeq" id="WP_119715196.1">
    <property type="nucleotide sequence ID" value="NZ_OMOH01000003.1"/>
</dbReference>
<dbReference type="EMBL" id="OMOH01000003">
    <property type="protein sequence ID" value="SPF68003.1"/>
    <property type="molecule type" value="Genomic_DNA"/>
</dbReference>
<sequence length="116" mass="12353">MARTEPGDEPEVHEMQFSRALEAVADPIRLSIVVQLAASDRPMSCSAIELPVKASTATHHFAALRRAGLIHQYWVGTSRMNVLRTADVEAAFPGFLPAVIRGATGEGPEASADSAV</sequence>
<feature type="domain" description="HTH arsR-type" evidence="1">
    <location>
        <begin position="19"/>
        <end position="97"/>
    </location>
</feature>
<evidence type="ECO:0000259" key="1">
    <source>
        <dbReference type="SMART" id="SM00418"/>
    </source>
</evidence>
<dbReference type="Pfam" id="PF12840">
    <property type="entry name" value="HTH_20"/>
    <property type="match status" value="1"/>
</dbReference>
<keyword evidence="3" id="KW-1185">Reference proteome</keyword>
<dbReference type="AlphaFoldDB" id="A0A375I481"/>
<reference evidence="3" key="1">
    <citation type="submission" date="2018-02" db="EMBL/GenBank/DDBJ databases">
        <authorList>
            <person name="Hornung B."/>
        </authorList>
    </citation>
    <scope>NUCLEOTIDE SEQUENCE [LARGE SCALE GENOMIC DNA]</scope>
</reference>
<dbReference type="GO" id="GO:0003700">
    <property type="term" value="F:DNA-binding transcription factor activity"/>
    <property type="evidence" value="ECO:0007669"/>
    <property type="project" value="InterPro"/>
</dbReference>
<keyword evidence="2" id="KW-0238">DNA-binding</keyword>
<dbReference type="SMART" id="SM00418">
    <property type="entry name" value="HTH_ARSR"/>
    <property type="match status" value="1"/>
</dbReference>
<proteinExistence type="predicted"/>
<dbReference type="GO" id="GO:0003677">
    <property type="term" value="F:DNA binding"/>
    <property type="evidence" value="ECO:0007669"/>
    <property type="project" value="UniProtKB-KW"/>
</dbReference>
<name>A0A375I481_9ACTN</name>
<protein>
    <submittedName>
        <fullName evidence="2">HTH ArsR-type DNA-binding domain</fullName>
    </submittedName>
</protein>
<dbReference type="Proteomes" id="UP000265962">
    <property type="component" value="Unassembled WGS sequence"/>
</dbReference>
<dbReference type="InterPro" id="IPR001845">
    <property type="entry name" value="HTH_ArsR_DNA-bd_dom"/>
</dbReference>
<organism evidence="2 3">
    <name type="scientific">Propionibacterium ruminifibrarum</name>
    <dbReference type="NCBI Taxonomy" id="1962131"/>
    <lineage>
        <taxon>Bacteria</taxon>
        <taxon>Bacillati</taxon>
        <taxon>Actinomycetota</taxon>
        <taxon>Actinomycetes</taxon>
        <taxon>Propionibacteriales</taxon>
        <taxon>Propionibacteriaceae</taxon>
        <taxon>Propionibacterium</taxon>
    </lineage>
</organism>
<dbReference type="Gene3D" id="1.10.10.10">
    <property type="entry name" value="Winged helix-like DNA-binding domain superfamily/Winged helix DNA-binding domain"/>
    <property type="match status" value="1"/>
</dbReference>
<dbReference type="CDD" id="cd00090">
    <property type="entry name" value="HTH_ARSR"/>
    <property type="match status" value="1"/>
</dbReference>
<evidence type="ECO:0000313" key="3">
    <source>
        <dbReference type="Proteomes" id="UP000265962"/>
    </source>
</evidence>
<dbReference type="InterPro" id="IPR011991">
    <property type="entry name" value="ArsR-like_HTH"/>
</dbReference>
<gene>
    <name evidence="2" type="ORF">PROPJV5_0960</name>
</gene>
<dbReference type="OrthoDB" id="4471357at2"/>
<evidence type="ECO:0000313" key="2">
    <source>
        <dbReference type="EMBL" id="SPF68003.1"/>
    </source>
</evidence>